<name>A0A1R3TYU1_9HYPH</name>
<dbReference type="Proteomes" id="UP000187891">
    <property type="component" value="Unassembled WGS sequence"/>
</dbReference>
<dbReference type="EMBL" id="FMUE01000010">
    <property type="protein sequence ID" value="SCX31665.1"/>
    <property type="molecule type" value="Genomic_DNA"/>
</dbReference>
<gene>
    <name evidence="1" type="ORF">DSM25559_3778</name>
</gene>
<proteinExistence type="predicted"/>
<sequence>MTQVLFSVIQEYRVAKFISLSYTHSFKTVLLLTLDADVLLSRGLSDGLIF</sequence>
<protein>
    <submittedName>
        <fullName evidence="1">Uncharacterized protein</fullName>
    </submittedName>
</protein>
<accession>A0A1R3TYU1</accession>
<dbReference type="STRING" id="1907666.DSM25559_3778"/>
<evidence type="ECO:0000313" key="2">
    <source>
        <dbReference type="Proteomes" id="UP000187891"/>
    </source>
</evidence>
<dbReference type="AlphaFoldDB" id="A0A1R3TYU1"/>
<reference evidence="2" key="1">
    <citation type="submission" date="2016-10" db="EMBL/GenBank/DDBJ databases">
        <authorList>
            <person name="Wibberg D."/>
        </authorList>
    </citation>
    <scope>NUCLEOTIDE SEQUENCE [LARGE SCALE GENOMIC DNA]</scope>
</reference>
<evidence type="ECO:0000313" key="1">
    <source>
        <dbReference type="EMBL" id="SCX31665.1"/>
    </source>
</evidence>
<organism evidence="1 2">
    <name type="scientific">Agrobacterium rosae</name>
    <dbReference type="NCBI Taxonomy" id="1972867"/>
    <lineage>
        <taxon>Bacteria</taxon>
        <taxon>Pseudomonadati</taxon>
        <taxon>Pseudomonadota</taxon>
        <taxon>Alphaproteobacteria</taxon>
        <taxon>Hyphomicrobiales</taxon>
        <taxon>Rhizobiaceae</taxon>
        <taxon>Rhizobium/Agrobacterium group</taxon>
        <taxon>Agrobacterium</taxon>
    </lineage>
</organism>